<evidence type="ECO:0000313" key="2">
    <source>
        <dbReference type="Proteomes" id="UP000492821"/>
    </source>
</evidence>
<dbReference type="Pfam" id="PF00651">
    <property type="entry name" value="BTB"/>
    <property type="match status" value="1"/>
</dbReference>
<dbReference type="PANTHER" id="PTHR24413">
    <property type="entry name" value="SPECKLE-TYPE POZ PROTEIN"/>
    <property type="match status" value="1"/>
</dbReference>
<dbReference type="PROSITE" id="PS50097">
    <property type="entry name" value="BTB"/>
    <property type="match status" value="1"/>
</dbReference>
<dbReference type="SUPFAM" id="SSF49599">
    <property type="entry name" value="TRAF domain-like"/>
    <property type="match status" value="1"/>
</dbReference>
<dbReference type="Proteomes" id="UP000492821">
    <property type="component" value="Unassembled WGS sequence"/>
</dbReference>
<dbReference type="SMART" id="SM00225">
    <property type="entry name" value="BTB"/>
    <property type="match status" value="1"/>
</dbReference>
<dbReference type="InterPro" id="IPR008974">
    <property type="entry name" value="TRAF-like"/>
</dbReference>
<evidence type="ECO:0000313" key="3">
    <source>
        <dbReference type="WBParaSite" id="Pan_g13141.t1"/>
    </source>
</evidence>
<protein>
    <submittedName>
        <fullName evidence="3">BTB domain-containing protein</fullName>
    </submittedName>
</protein>
<dbReference type="Gene3D" id="3.30.710.10">
    <property type="entry name" value="Potassium Channel Kv1.1, Chain A"/>
    <property type="match status" value="1"/>
</dbReference>
<dbReference type="CDD" id="cd18186">
    <property type="entry name" value="BTB_POZ_ZBTB_KLHL-like"/>
    <property type="match status" value="1"/>
</dbReference>
<evidence type="ECO:0000259" key="1">
    <source>
        <dbReference type="PROSITE" id="PS50097"/>
    </source>
</evidence>
<reference evidence="3" key="2">
    <citation type="submission" date="2020-10" db="UniProtKB">
        <authorList>
            <consortium name="WormBaseParasite"/>
        </authorList>
    </citation>
    <scope>IDENTIFICATION</scope>
</reference>
<name>A0A7E4ZRG4_PANRE</name>
<dbReference type="CDD" id="cd00121">
    <property type="entry name" value="MATH"/>
    <property type="match status" value="1"/>
</dbReference>
<dbReference type="WBParaSite" id="Pan_g13141.t1">
    <property type="protein sequence ID" value="Pan_g13141.t1"/>
    <property type="gene ID" value="Pan_g13141"/>
</dbReference>
<dbReference type="GO" id="GO:0030163">
    <property type="term" value="P:protein catabolic process"/>
    <property type="evidence" value="ECO:0007669"/>
    <property type="project" value="UniProtKB-ARBA"/>
</dbReference>
<dbReference type="InterPro" id="IPR000210">
    <property type="entry name" value="BTB/POZ_dom"/>
</dbReference>
<organism evidence="2 3">
    <name type="scientific">Panagrellus redivivus</name>
    <name type="common">Microworm</name>
    <dbReference type="NCBI Taxonomy" id="6233"/>
    <lineage>
        <taxon>Eukaryota</taxon>
        <taxon>Metazoa</taxon>
        <taxon>Ecdysozoa</taxon>
        <taxon>Nematoda</taxon>
        <taxon>Chromadorea</taxon>
        <taxon>Rhabditida</taxon>
        <taxon>Tylenchina</taxon>
        <taxon>Panagrolaimomorpha</taxon>
        <taxon>Panagrolaimoidea</taxon>
        <taxon>Panagrolaimidae</taxon>
        <taxon>Panagrellus</taxon>
    </lineage>
</organism>
<dbReference type="Gene3D" id="2.60.210.10">
    <property type="entry name" value="Apoptosis, Tumor Necrosis Factor Receptor Associated Protein 2, Chain A"/>
    <property type="match status" value="1"/>
</dbReference>
<proteinExistence type="predicted"/>
<sequence length="401" mass="45320">MQTVKVVKDSTTLTLNEADLTGKKIGDGLRTTILNIPGTDGGKWWIEYFPAGYRSLAKAHVSAYNCSNMPAKAKFAFGVDGSSINKTSTYEYSDTRRGVGWSQFASHEELRPLFRDGKLTITCNVEFFFEAPFTYSPPRLFRCCEHVPTDFELVMGTDRLQVHRNLLSLMSPVFHAILSHDTSESPSGEIEITDFDFNTVKAAVDYCYGRDIENSVDLYIQILRFALKYGIKDIASQLESIPLCNLSPETFCSIALYAYDFSKNELLTKCSAFFKINHDKIKGVKKFAELPPEFVVHLLRNAFNLKTDFDVLRYACKNGIDFIVDHMERPYIEKLTSNNLCSAVNYAWECSRGELKKTCAVFVNNNHDKVMTLKLDDQLSNDHFCGLLNLAYGLKDSAPSM</sequence>
<keyword evidence="2" id="KW-1185">Reference proteome</keyword>
<accession>A0A7E4ZRG4</accession>
<reference evidence="2" key="1">
    <citation type="journal article" date="2013" name="Genetics">
        <title>The draft genome and transcriptome of Panagrellus redivivus are shaped by the harsh demands of a free-living lifestyle.</title>
        <authorList>
            <person name="Srinivasan J."/>
            <person name="Dillman A.R."/>
            <person name="Macchietto M.G."/>
            <person name="Heikkinen L."/>
            <person name="Lakso M."/>
            <person name="Fracchia K.M."/>
            <person name="Antoshechkin I."/>
            <person name="Mortazavi A."/>
            <person name="Wong G."/>
            <person name="Sternberg P.W."/>
        </authorList>
    </citation>
    <scope>NUCLEOTIDE SEQUENCE [LARGE SCALE GENOMIC DNA]</scope>
    <source>
        <strain evidence="2">MT8872</strain>
    </source>
</reference>
<feature type="domain" description="BTB" evidence="1">
    <location>
        <begin position="149"/>
        <end position="216"/>
    </location>
</feature>
<dbReference type="InterPro" id="IPR011333">
    <property type="entry name" value="SKP1/BTB/POZ_sf"/>
</dbReference>
<dbReference type="SUPFAM" id="SSF54695">
    <property type="entry name" value="POZ domain"/>
    <property type="match status" value="1"/>
</dbReference>
<dbReference type="AlphaFoldDB" id="A0A7E4ZRG4"/>
<dbReference type="InterPro" id="IPR002083">
    <property type="entry name" value="MATH/TRAF_dom"/>
</dbReference>